<dbReference type="Proteomes" id="UP000182977">
    <property type="component" value="Chromosome I"/>
</dbReference>
<evidence type="ECO:0000313" key="3">
    <source>
        <dbReference type="Proteomes" id="UP000182977"/>
    </source>
</evidence>
<keyword evidence="3" id="KW-1185">Reference proteome</keyword>
<dbReference type="AlphaFoldDB" id="A0A1H2L716"/>
<accession>A0A1H2L716</accession>
<evidence type="ECO:0000256" key="1">
    <source>
        <dbReference type="ARBA" id="ARBA00005721"/>
    </source>
</evidence>
<dbReference type="Pfam" id="PF03780">
    <property type="entry name" value="Asp23"/>
    <property type="match status" value="1"/>
</dbReference>
<name>A0A1H2L716_9ACTN</name>
<protein>
    <submittedName>
        <fullName evidence="2">Uncharacterized conserved protein YloU, alkaline shock protein (Asp23) family</fullName>
    </submittedName>
</protein>
<sequence length="111" mass="11169">MTAPDRPGGEDRALADDVAAAVLGVPGVAGLHAGLFGEVATYLPGRRVRGVRVGPEDDAVAVHVVVEWDAPVPATVDAIRTAVAGLVAGTVHVTVEDVAAPGEAATTRRNS</sequence>
<dbReference type="InterPro" id="IPR005531">
    <property type="entry name" value="Asp23"/>
</dbReference>
<gene>
    <name evidence="2" type="ORF">SAMN04488563_5339</name>
</gene>
<dbReference type="RefSeq" id="WP_046772555.1">
    <property type="nucleotide sequence ID" value="NZ_LBMC01000066.1"/>
</dbReference>
<comment type="similarity">
    <text evidence="1">Belongs to the asp23 family.</text>
</comment>
<organism evidence="2 3">
    <name type="scientific">Jiangella alkaliphila</name>
    <dbReference type="NCBI Taxonomy" id="419479"/>
    <lineage>
        <taxon>Bacteria</taxon>
        <taxon>Bacillati</taxon>
        <taxon>Actinomycetota</taxon>
        <taxon>Actinomycetes</taxon>
        <taxon>Jiangellales</taxon>
        <taxon>Jiangellaceae</taxon>
        <taxon>Jiangella</taxon>
    </lineage>
</organism>
<proteinExistence type="inferred from homology"/>
<evidence type="ECO:0000313" key="2">
    <source>
        <dbReference type="EMBL" id="SDU76857.1"/>
    </source>
</evidence>
<dbReference type="EMBL" id="LT629791">
    <property type="protein sequence ID" value="SDU76857.1"/>
    <property type="molecule type" value="Genomic_DNA"/>
</dbReference>
<dbReference type="STRING" id="419479.SAMN04488563_5339"/>
<reference evidence="3" key="1">
    <citation type="submission" date="2016-10" db="EMBL/GenBank/DDBJ databases">
        <authorList>
            <person name="Varghese N."/>
            <person name="Submissions S."/>
        </authorList>
    </citation>
    <scope>NUCLEOTIDE SEQUENCE [LARGE SCALE GENOMIC DNA]</scope>
    <source>
        <strain evidence="3">DSM 45079</strain>
    </source>
</reference>